<keyword evidence="1" id="KW-1133">Transmembrane helix</keyword>
<feature type="transmembrane region" description="Helical" evidence="1">
    <location>
        <begin position="158"/>
        <end position="179"/>
    </location>
</feature>
<feature type="transmembrane region" description="Helical" evidence="1">
    <location>
        <begin position="44"/>
        <end position="64"/>
    </location>
</feature>
<protein>
    <recommendedName>
        <fullName evidence="4">Transmembrane protein</fullName>
    </recommendedName>
</protein>
<comment type="caution">
    <text evidence="2">The sequence shown here is derived from an EMBL/GenBank/DDBJ whole genome shotgun (WGS) entry which is preliminary data.</text>
</comment>
<name>A0ABP6QD17_9ACTN</name>
<evidence type="ECO:0000313" key="2">
    <source>
        <dbReference type="EMBL" id="GAA3213453.1"/>
    </source>
</evidence>
<dbReference type="InterPro" id="IPR046862">
    <property type="entry name" value="Rhomboid_2"/>
</dbReference>
<gene>
    <name evidence="2" type="ORF">GCM10010468_33440</name>
</gene>
<feature type="transmembrane region" description="Helical" evidence="1">
    <location>
        <begin position="128"/>
        <end position="146"/>
    </location>
</feature>
<proteinExistence type="predicted"/>
<organism evidence="2 3">
    <name type="scientific">Actinocorallia longicatena</name>
    <dbReference type="NCBI Taxonomy" id="111803"/>
    <lineage>
        <taxon>Bacteria</taxon>
        <taxon>Bacillati</taxon>
        <taxon>Actinomycetota</taxon>
        <taxon>Actinomycetes</taxon>
        <taxon>Streptosporangiales</taxon>
        <taxon>Thermomonosporaceae</taxon>
        <taxon>Actinocorallia</taxon>
    </lineage>
</organism>
<keyword evidence="1" id="KW-0812">Transmembrane</keyword>
<evidence type="ECO:0000256" key="1">
    <source>
        <dbReference type="SAM" id="Phobius"/>
    </source>
</evidence>
<evidence type="ECO:0008006" key="4">
    <source>
        <dbReference type="Google" id="ProtNLM"/>
    </source>
</evidence>
<dbReference type="Pfam" id="PF20401">
    <property type="entry name" value="Rhomboid_2"/>
    <property type="match status" value="1"/>
</dbReference>
<keyword evidence="3" id="KW-1185">Reference proteome</keyword>
<evidence type="ECO:0000313" key="3">
    <source>
        <dbReference type="Proteomes" id="UP001501237"/>
    </source>
</evidence>
<feature type="transmembrane region" description="Helical" evidence="1">
    <location>
        <begin position="186"/>
        <end position="207"/>
    </location>
</feature>
<keyword evidence="1" id="KW-0472">Membrane</keyword>
<dbReference type="EMBL" id="BAAAUV010000007">
    <property type="protein sequence ID" value="GAA3213453.1"/>
    <property type="molecule type" value="Genomic_DNA"/>
</dbReference>
<dbReference type="Proteomes" id="UP001501237">
    <property type="component" value="Unassembled WGS sequence"/>
</dbReference>
<feature type="transmembrane region" description="Helical" evidence="1">
    <location>
        <begin position="213"/>
        <end position="230"/>
    </location>
</feature>
<accession>A0ABP6QD17</accession>
<reference evidence="3" key="1">
    <citation type="journal article" date="2019" name="Int. J. Syst. Evol. Microbiol.">
        <title>The Global Catalogue of Microorganisms (GCM) 10K type strain sequencing project: providing services to taxonomists for standard genome sequencing and annotation.</title>
        <authorList>
            <consortium name="The Broad Institute Genomics Platform"/>
            <consortium name="The Broad Institute Genome Sequencing Center for Infectious Disease"/>
            <person name="Wu L."/>
            <person name="Ma J."/>
        </authorList>
    </citation>
    <scope>NUCLEOTIDE SEQUENCE [LARGE SCALE GENOMIC DNA]</scope>
    <source>
        <strain evidence="3">JCM 9377</strain>
    </source>
</reference>
<sequence>MFPLAEPLILGLFLLLAAAAYWRWPGGAQISRAAGWMRGWAAEHPASAILWALVLLHGLMLAGLPDALQDAVLRAHSTNLSEMERYPISVLITSALWTELDDLPYVTLLALCVWGPVERWLGTPRTVLAFYAGHIGASVITTIRAARLVDEGVLRYDFTAIVDVGVSMGSLTLAGLLVYRLTGRRRWTLLVGLIVLVPASVVVFGRYTTTGHVLALAIGFALWPLTRGNLPEVRNRLRR</sequence>